<comment type="subcellular location">
    <subcellularLocation>
        <location evidence="1">Cell outer membrane</location>
    </subcellularLocation>
</comment>
<dbReference type="InterPro" id="IPR012944">
    <property type="entry name" value="SusD_RagB_dom"/>
</dbReference>
<evidence type="ECO:0000256" key="4">
    <source>
        <dbReference type="ARBA" id="ARBA00023136"/>
    </source>
</evidence>
<dbReference type="GO" id="GO:0009279">
    <property type="term" value="C:cell outer membrane"/>
    <property type="evidence" value="ECO:0007669"/>
    <property type="project" value="UniProtKB-SubCell"/>
</dbReference>
<dbReference type="EMBL" id="JGCY01000357">
    <property type="protein sequence ID" value="EXY73443.1"/>
    <property type="molecule type" value="Genomic_DNA"/>
</dbReference>
<evidence type="ECO:0000313" key="7">
    <source>
        <dbReference type="EMBL" id="EXY73443.1"/>
    </source>
</evidence>
<dbReference type="Proteomes" id="UP000020529">
    <property type="component" value="Unassembled WGS sequence"/>
</dbReference>
<dbReference type="Gene3D" id="1.25.40.390">
    <property type="match status" value="1"/>
</dbReference>
<dbReference type="AlphaFoldDB" id="A0A015UHL6"/>
<accession>A0A015UHL6</accession>
<evidence type="ECO:0000259" key="6">
    <source>
        <dbReference type="Pfam" id="PF07980"/>
    </source>
</evidence>
<dbReference type="RefSeq" id="WP_005814853.1">
    <property type="nucleotide sequence ID" value="NZ_JGCY01000357.1"/>
</dbReference>
<evidence type="ECO:0000313" key="8">
    <source>
        <dbReference type="Proteomes" id="UP000020529"/>
    </source>
</evidence>
<organism evidence="7 8">
    <name type="scientific">Bacteroides fragilis str. 3988T(B)14</name>
    <dbReference type="NCBI Taxonomy" id="1339315"/>
    <lineage>
        <taxon>Bacteria</taxon>
        <taxon>Pseudomonadati</taxon>
        <taxon>Bacteroidota</taxon>
        <taxon>Bacteroidia</taxon>
        <taxon>Bacteroidales</taxon>
        <taxon>Bacteroidaceae</taxon>
        <taxon>Bacteroides</taxon>
    </lineage>
</organism>
<evidence type="ECO:0000256" key="5">
    <source>
        <dbReference type="ARBA" id="ARBA00023237"/>
    </source>
</evidence>
<feature type="domain" description="RagB/SusD" evidence="6">
    <location>
        <begin position="297"/>
        <end position="562"/>
    </location>
</feature>
<keyword evidence="5" id="KW-0998">Cell outer membrane</keyword>
<dbReference type="SUPFAM" id="SSF48452">
    <property type="entry name" value="TPR-like"/>
    <property type="match status" value="1"/>
</dbReference>
<dbReference type="Pfam" id="PF07980">
    <property type="entry name" value="SusD_RagB"/>
    <property type="match status" value="1"/>
</dbReference>
<comment type="caution">
    <text evidence="7">The sequence shown here is derived from an EMBL/GenBank/DDBJ whole genome shotgun (WGS) entry which is preliminary data.</text>
</comment>
<sequence length="563" mass="64541">MKIKYLFYIGVATLALSGCNDGFLERAPEAINDKTFWNTTGDLETYANQFYSYLPGGVTSIADGESDNQVPNSIPQFFWNQLSTPAEAASWCNWSKGGWQPIRLVNYFLTHYQTVSGKESEINQYVAEVRFFKAMQYAGLMRTFGDIPWLDKDLGTGDTDILYGPKLKRYEVMDKIIEEFDFAIQWLPEKPATGRIGKDVARQLKARTCLHEGTYYKYHTELGWADKADRLLKMAADETDAIMATGKYEIYNTGHPEKDYYDVFVMEDKTNLKEAILPVTYLDGKRKHGMSRTLAEANTGFSKDFVESYLCLNGKPITGNDQYKGDANMKDETTDRDPRLKQTILTWDFPTRVTVATNDSTYIEKEEDFISQYCLTGYKSIKYFIPTDKAFEANNNTYDGIAYRYAETLLINAEAKAELGTITQADLNKTINVLRDRAGMPHLTLEVGFTDPNWPAWGYSLTPLLQEIRRERRIELAGEGFRWDDLARWKAGAICNNVKTYIGKREPYKEGQYAIVYPAYTNDNYSYEAGKSRTWNDRLYLRPIPTGELQRNDNLLPQNPGWE</sequence>
<name>A0A015UHL6_BACFG</name>
<evidence type="ECO:0000256" key="2">
    <source>
        <dbReference type="ARBA" id="ARBA00006275"/>
    </source>
</evidence>
<keyword evidence="3" id="KW-0732">Signal</keyword>
<keyword evidence="4" id="KW-0472">Membrane</keyword>
<reference evidence="7 8" key="1">
    <citation type="submission" date="2014-02" db="EMBL/GenBank/DDBJ databases">
        <authorList>
            <person name="Sears C."/>
            <person name="Carroll K."/>
            <person name="Sack B.R."/>
            <person name="Qadri F."/>
            <person name="Myers L.L."/>
            <person name="Chung G.-T."/>
            <person name="Escheverria P."/>
            <person name="Fraser C.M."/>
            <person name="Sadzewicz L."/>
            <person name="Shefchek K.A."/>
            <person name="Tallon L."/>
            <person name="Das S.P."/>
            <person name="Daugherty S."/>
            <person name="Mongodin E.F."/>
        </authorList>
    </citation>
    <scope>NUCLEOTIDE SEQUENCE [LARGE SCALE GENOMIC DNA]</scope>
    <source>
        <strain evidence="8">3988T(B)14</strain>
    </source>
</reference>
<dbReference type="PROSITE" id="PS51257">
    <property type="entry name" value="PROKAR_LIPOPROTEIN"/>
    <property type="match status" value="1"/>
</dbReference>
<comment type="similarity">
    <text evidence="2">Belongs to the SusD family.</text>
</comment>
<dbReference type="InterPro" id="IPR011990">
    <property type="entry name" value="TPR-like_helical_dom_sf"/>
</dbReference>
<protein>
    <submittedName>
        <fullName evidence="7">Starch-binding associating with outer membrane family protein</fullName>
    </submittedName>
</protein>
<evidence type="ECO:0000256" key="3">
    <source>
        <dbReference type="ARBA" id="ARBA00022729"/>
    </source>
</evidence>
<dbReference type="PATRIC" id="fig|1339315.3.peg.3475"/>
<gene>
    <name evidence="7" type="ORF">M124_2788</name>
</gene>
<proteinExistence type="inferred from homology"/>
<evidence type="ECO:0000256" key="1">
    <source>
        <dbReference type="ARBA" id="ARBA00004442"/>
    </source>
</evidence>